<dbReference type="EnsemblPlants" id="AVESA.00010b.r2.3CG0453100.1">
    <property type="protein sequence ID" value="AVESA.00010b.r2.3CG0453100.1.CDS"/>
    <property type="gene ID" value="AVESA.00010b.r2.3CG0453100"/>
</dbReference>
<keyword evidence="2" id="KW-1185">Reference proteome</keyword>
<name>A0ACD5VI11_AVESA</name>
<dbReference type="Proteomes" id="UP001732700">
    <property type="component" value="Chromosome 3C"/>
</dbReference>
<evidence type="ECO:0000313" key="1">
    <source>
        <dbReference type="EnsemblPlants" id="AVESA.00010b.r2.3CG0453100.1.CDS"/>
    </source>
</evidence>
<reference evidence="1" key="2">
    <citation type="submission" date="2025-09" db="UniProtKB">
        <authorList>
            <consortium name="EnsemblPlants"/>
        </authorList>
    </citation>
    <scope>IDENTIFICATION</scope>
</reference>
<sequence length="1017" mass="111069">MKVTTQIRRLLLLVLVACTAHVVACSSSLYGNETDRLSLLGFKDAISLDQQQVFISWNDSTHFCNWEGVLCRVKAPRRVTSLNLTSRGLVGYISPSLGNLSFLQSLMLTQNTLTGEIPPSLGHLRRLQTLYLNNNTLQGSIPSLGNCSKLKVLDVSFNNLVGQFPSNLPPHHLQVLRIAVNNLTGTVPDSLANITTLRVISFAFNHIKGNIPSEFADLSGLEYLQASGNQLAGVFPRAILNLSTLIDLTLAFNGLSGEVPQNLCTSLPNLQNLLLDGNFFLGHIPSSFANASNLKTIDFMYNNFTGLVPTTIGKLTKLSYLNLEMNQLQANSREDWEFLDSLCNCTELNMFAMSFNRLSGHVPISLGNLSGQLQSLYLAENQLSGNFPSGIANLHNLIIVSLGGNLFTGVVPEWVGTLKKLQKINLHTNYFTGAIPSSLSNLSQLVGLYLFSNQFTGHMPPSFGNFPMLQDLVISNNNLHGRIPMKIFKIPTIFGIDLSFNNLDGQLPANIGIAKQLVHLVVSSNKLSGDIPNNLGDCESLEYIGLDLNVFSGTIPTSLGNISGLKVLNFSTNNLIGSIPASLGNLQLLEELDLSFNHLHGEVPTKGIFKNATAVRIDGNQGLCGGALELHILACSFMPSNSSMKKKSLELKVVIPIASMVSLAMVIYGLLLWRGKHKRRSISLPSFATKFPKVSFNDLARATHGFSTSSFIGGGRYSSVYQGKLVGAENEVAVKVFNLETRGAQKSFIAECNVLRNVRHRNLVRILTVCSSIDSKGNDFIALVYEFMPRGDLHKLLYSARDNEGSSYLNLMTMAQRISIVVDVADAMEYLHHNNQGTMVHCDLKPSNILLDENMTAHVGDFGLARFKVGSTVLSLGNSNCSSTGLMGTIGYAAPEYAEGGQVSTAADVYSFGIVLLEIFLRRRPTDDMFKDGVNIVKFTETNFPDRVMEIVDPQVIQELGLCHDNSVSLKEKGIRCLLSMINIGLCCTKPTPSERINMQEAAAKLHGIRVAYLRAN</sequence>
<organism evidence="1 2">
    <name type="scientific">Avena sativa</name>
    <name type="common">Oat</name>
    <dbReference type="NCBI Taxonomy" id="4498"/>
    <lineage>
        <taxon>Eukaryota</taxon>
        <taxon>Viridiplantae</taxon>
        <taxon>Streptophyta</taxon>
        <taxon>Embryophyta</taxon>
        <taxon>Tracheophyta</taxon>
        <taxon>Spermatophyta</taxon>
        <taxon>Magnoliopsida</taxon>
        <taxon>Liliopsida</taxon>
        <taxon>Poales</taxon>
        <taxon>Poaceae</taxon>
        <taxon>BOP clade</taxon>
        <taxon>Pooideae</taxon>
        <taxon>Poodae</taxon>
        <taxon>Poeae</taxon>
        <taxon>Poeae Chloroplast Group 1 (Aveneae type)</taxon>
        <taxon>Aveninae</taxon>
        <taxon>Avena</taxon>
    </lineage>
</organism>
<reference evidence="1" key="1">
    <citation type="submission" date="2021-05" db="EMBL/GenBank/DDBJ databases">
        <authorList>
            <person name="Scholz U."/>
            <person name="Mascher M."/>
            <person name="Fiebig A."/>
        </authorList>
    </citation>
    <scope>NUCLEOTIDE SEQUENCE [LARGE SCALE GENOMIC DNA]</scope>
</reference>
<protein>
    <submittedName>
        <fullName evidence="1">Uncharacterized protein</fullName>
    </submittedName>
</protein>
<evidence type="ECO:0000313" key="2">
    <source>
        <dbReference type="Proteomes" id="UP001732700"/>
    </source>
</evidence>
<proteinExistence type="predicted"/>
<accession>A0ACD5VI11</accession>